<reference evidence="3" key="1">
    <citation type="submission" date="2023-05" db="EMBL/GenBank/DDBJ databases">
        <authorList>
            <person name="Huff M."/>
        </authorList>
    </citation>
    <scope>NUCLEOTIDE SEQUENCE</scope>
</reference>
<dbReference type="Proteomes" id="UP000834106">
    <property type="component" value="Chromosome 15"/>
</dbReference>
<dbReference type="InterPro" id="IPR057135">
    <property type="entry name" value="At4g27190-like_LRR"/>
</dbReference>
<dbReference type="SUPFAM" id="SSF52058">
    <property type="entry name" value="L domain-like"/>
    <property type="match status" value="1"/>
</dbReference>
<accession>A0AAD1ZXI7</accession>
<keyword evidence="1" id="KW-0611">Plant defense</keyword>
<dbReference type="PANTHER" id="PTHR33463">
    <property type="entry name" value="NB-ARC DOMAIN-CONTAINING PROTEIN-RELATED"/>
    <property type="match status" value="1"/>
</dbReference>
<feature type="domain" description="Disease resistance protein At4g27190-like leucine-rich repeats" evidence="2">
    <location>
        <begin position="264"/>
        <end position="351"/>
    </location>
</feature>
<dbReference type="EMBL" id="OU503050">
    <property type="protein sequence ID" value="CAI9777620.1"/>
    <property type="molecule type" value="Genomic_DNA"/>
</dbReference>
<evidence type="ECO:0000259" key="2">
    <source>
        <dbReference type="Pfam" id="PF23247"/>
    </source>
</evidence>
<evidence type="ECO:0000313" key="4">
    <source>
        <dbReference type="Proteomes" id="UP000834106"/>
    </source>
</evidence>
<gene>
    <name evidence="3" type="ORF">FPE_LOCUS25050</name>
</gene>
<evidence type="ECO:0000313" key="3">
    <source>
        <dbReference type="EMBL" id="CAI9777620.1"/>
    </source>
</evidence>
<dbReference type="PANTHER" id="PTHR33463:SF187">
    <property type="entry name" value="AND NB-ARC DOMAIN DISEASE RESISTANCE PROTEIN, PUTATIVE-RELATED"/>
    <property type="match status" value="1"/>
</dbReference>
<name>A0AAD1ZXI7_9LAMI</name>
<sequence length="383" mass="43870">MCGLRTLDLSRTYIPCLPNSISDLEKLNALLLGGCPDLVSHGSNLFEKVLRHLDLAGTIIEEIPQGMESLTNLRRLSLLCGRLKMIPTGTLHRLTRLQQLELPFHLEVPIEEVEALKQLELLHCRLNSVRDLNQLINSRQRDKQFLFYDITIHCPEIHPLYSYLPVSCKRLRFSRESLMESSLDTDENMLPRDVEFLYFGGSGLRGCLLDEFPIPNSVRACEICEEDKIECIMRLEEEFSRVPFQSLEKLQLDHLPNLIGLFKWEAVVHLPPGTFSCLKELRIKGCGKIKKLFPQSLVRNFHNLRSLTVNDCIQMEEIIEDDNNEGADITLPMLKELTLDDLPQLKSICKGKMILISKSVVHRFVSGIRDPSIAKSRVEESHF</sequence>
<organism evidence="3 4">
    <name type="scientific">Fraxinus pennsylvanica</name>
    <dbReference type="NCBI Taxonomy" id="56036"/>
    <lineage>
        <taxon>Eukaryota</taxon>
        <taxon>Viridiplantae</taxon>
        <taxon>Streptophyta</taxon>
        <taxon>Embryophyta</taxon>
        <taxon>Tracheophyta</taxon>
        <taxon>Spermatophyta</taxon>
        <taxon>Magnoliopsida</taxon>
        <taxon>eudicotyledons</taxon>
        <taxon>Gunneridae</taxon>
        <taxon>Pentapetalae</taxon>
        <taxon>asterids</taxon>
        <taxon>lamiids</taxon>
        <taxon>Lamiales</taxon>
        <taxon>Oleaceae</taxon>
        <taxon>Oleeae</taxon>
        <taxon>Fraxinus</taxon>
    </lineage>
</organism>
<proteinExistence type="predicted"/>
<dbReference type="AlphaFoldDB" id="A0AAD1ZXI7"/>
<dbReference type="Pfam" id="PF23247">
    <property type="entry name" value="LRR_RPS2"/>
    <property type="match status" value="1"/>
</dbReference>
<evidence type="ECO:0000256" key="1">
    <source>
        <dbReference type="ARBA" id="ARBA00022821"/>
    </source>
</evidence>
<keyword evidence="4" id="KW-1185">Reference proteome</keyword>
<protein>
    <recommendedName>
        <fullName evidence="2">Disease resistance protein At4g27190-like leucine-rich repeats domain-containing protein</fullName>
    </recommendedName>
</protein>
<dbReference type="Gene3D" id="3.80.10.10">
    <property type="entry name" value="Ribonuclease Inhibitor"/>
    <property type="match status" value="1"/>
</dbReference>
<dbReference type="InterPro" id="IPR050905">
    <property type="entry name" value="Plant_NBS-LRR"/>
</dbReference>
<dbReference type="InterPro" id="IPR032675">
    <property type="entry name" value="LRR_dom_sf"/>
</dbReference>